<organism evidence="1 2">
    <name type="scientific">Chilo suppressalis</name>
    <name type="common">Asiatic rice borer moth</name>
    <dbReference type="NCBI Taxonomy" id="168631"/>
    <lineage>
        <taxon>Eukaryota</taxon>
        <taxon>Metazoa</taxon>
        <taxon>Ecdysozoa</taxon>
        <taxon>Arthropoda</taxon>
        <taxon>Hexapoda</taxon>
        <taxon>Insecta</taxon>
        <taxon>Pterygota</taxon>
        <taxon>Neoptera</taxon>
        <taxon>Endopterygota</taxon>
        <taxon>Lepidoptera</taxon>
        <taxon>Glossata</taxon>
        <taxon>Ditrysia</taxon>
        <taxon>Pyraloidea</taxon>
        <taxon>Crambidae</taxon>
        <taxon>Crambinae</taxon>
        <taxon>Chilo</taxon>
    </lineage>
</organism>
<dbReference type="Proteomes" id="UP001153292">
    <property type="component" value="Chromosome 27"/>
</dbReference>
<keyword evidence="2" id="KW-1185">Reference proteome</keyword>
<name>A0ABN8BCQ4_CHISP</name>
<gene>
    <name evidence="1" type="ORF">CHILSU_LOCUS7415</name>
</gene>
<protein>
    <submittedName>
        <fullName evidence="1">Uncharacterized protein</fullName>
    </submittedName>
</protein>
<reference evidence="1" key="1">
    <citation type="submission" date="2021-12" db="EMBL/GenBank/DDBJ databases">
        <authorList>
            <person name="King R."/>
        </authorList>
    </citation>
    <scope>NUCLEOTIDE SEQUENCE</scope>
</reference>
<dbReference type="EMBL" id="OU963920">
    <property type="protein sequence ID" value="CAH0404105.1"/>
    <property type="molecule type" value="Genomic_DNA"/>
</dbReference>
<evidence type="ECO:0000313" key="2">
    <source>
        <dbReference type="Proteomes" id="UP001153292"/>
    </source>
</evidence>
<sequence length="251" mass="28777">MSDHYKDLIKMMEEAYVLLSSLSGPCKDEAVNKWLEIGDRNIASLNRQLRGSLSVGEKMKIQSTILILKTLCEKIIYEQNYVQGGDLQHDVERPSPSVVWREEENVFELRISTGSIVNLKHVNLRDFLNDAKVILCEKFKQIIDNNGSIKVNFSLACKFNNVKDGEFIEEIKYFTTPNELFMPSSDIEGIIVKKVIDVLLAKVEDFEERDSGWSMVEIVHLQVNINRYDPLAAGASTFIPLPKFIQDRKQY</sequence>
<accession>A0ABN8BCQ4</accession>
<proteinExistence type="predicted"/>
<evidence type="ECO:0000313" key="1">
    <source>
        <dbReference type="EMBL" id="CAH0404105.1"/>
    </source>
</evidence>